<evidence type="ECO:0000313" key="6">
    <source>
        <dbReference type="Proteomes" id="UP000235122"/>
    </source>
</evidence>
<dbReference type="GO" id="GO:0005524">
    <property type="term" value="F:ATP binding"/>
    <property type="evidence" value="ECO:0007669"/>
    <property type="project" value="UniProtKB-KW"/>
</dbReference>
<sequence length="239" mass="26136">MSGIRVENLHVNFGGRTALDGVSFSAQGGQLIGLLGPNGAGKTTLLRAIQGLIPSRGRIEVSKGNIGYVPQRRQFEWDFPIDVTGVVLSGLAREIGWFRFPKERHYRACRQALEKVELGHLAKRTVGELSGGQRQRVLVARALVGRPQILLLDEPFTGLDMPAAESLLKLFRSLADAGTTVLLSTHDLAGAMDQCDKILLLRQSVFAFAPPAELLDRHLWARAFQVGPHSPLYRIVGAK</sequence>
<keyword evidence="3 5" id="KW-0067">ATP-binding</keyword>
<evidence type="ECO:0000313" key="5">
    <source>
        <dbReference type="EMBL" id="PKY71560.1"/>
    </source>
</evidence>
<dbReference type="NCBIfam" id="TIGR03771">
    <property type="entry name" value="anch_rpt_ABC"/>
    <property type="match status" value="1"/>
</dbReference>
<dbReference type="InterPro" id="IPR003593">
    <property type="entry name" value="AAA+_ATPase"/>
</dbReference>
<name>A0A2I1IKA8_9ACTO</name>
<evidence type="ECO:0000259" key="4">
    <source>
        <dbReference type="PROSITE" id="PS50893"/>
    </source>
</evidence>
<dbReference type="AlphaFoldDB" id="A0A2I1IKA8"/>
<dbReference type="SUPFAM" id="SSF52540">
    <property type="entry name" value="P-loop containing nucleoside triphosphate hydrolases"/>
    <property type="match status" value="1"/>
</dbReference>
<dbReference type="RefSeq" id="WP_024331566.1">
    <property type="nucleotide sequence ID" value="NZ_JASOXK010000004.1"/>
</dbReference>
<dbReference type="CDD" id="cd03235">
    <property type="entry name" value="ABC_Metallic_Cations"/>
    <property type="match status" value="1"/>
</dbReference>
<dbReference type="InterPro" id="IPR022508">
    <property type="entry name" value="ABC_trspt_anch-rpt_ATP-bd"/>
</dbReference>
<dbReference type="PROSITE" id="PS00211">
    <property type="entry name" value="ABC_TRANSPORTER_1"/>
    <property type="match status" value="1"/>
</dbReference>
<evidence type="ECO:0000256" key="1">
    <source>
        <dbReference type="ARBA" id="ARBA00022448"/>
    </source>
</evidence>
<gene>
    <name evidence="5" type="ORF">CYJ19_10085</name>
</gene>
<evidence type="ECO:0000256" key="2">
    <source>
        <dbReference type="ARBA" id="ARBA00022741"/>
    </source>
</evidence>
<dbReference type="EMBL" id="PKKO01000006">
    <property type="protein sequence ID" value="PKY71560.1"/>
    <property type="molecule type" value="Genomic_DNA"/>
</dbReference>
<dbReference type="InterPro" id="IPR050153">
    <property type="entry name" value="Metal_Ion_Import_ABC"/>
</dbReference>
<dbReference type="STRING" id="33007.HMPREF3198_01844"/>
<dbReference type="GeneID" id="35867200"/>
<reference evidence="5 6" key="1">
    <citation type="submission" date="2017-12" db="EMBL/GenBank/DDBJ databases">
        <title>Phylogenetic diversity of female urinary microbiome.</title>
        <authorList>
            <person name="Thomas-White K."/>
            <person name="Wolfe A.J."/>
        </authorList>
    </citation>
    <scope>NUCLEOTIDE SEQUENCE [LARGE SCALE GENOMIC DNA]</scope>
    <source>
        <strain evidence="5 6">UMB0402</strain>
    </source>
</reference>
<proteinExistence type="predicted"/>
<dbReference type="SMART" id="SM00382">
    <property type="entry name" value="AAA"/>
    <property type="match status" value="1"/>
</dbReference>
<evidence type="ECO:0000256" key="3">
    <source>
        <dbReference type="ARBA" id="ARBA00022840"/>
    </source>
</evidence>
<dbReference type="GO" id="GO:0016887">
    <property type="term" value="F:ATP hydrolysis activity"/>
    <property type="evidence" value="ECO:0007669"/>
    <property type="project" value="InterPro"/>
</dbReference>
<protein>
    <submittedName>
        <fullName evidence="5">Anchored repeat-type ABC transporter ATP-binding subunit</fullName>
    </submittedName>
</protein>
<comment type="caution">
    <text evidence="5">The sequence shown here is derived from an EMBL/GenBank/DDBJ whole genome shotgun (WGS) entry which is preliminary data.</text>
</comment>
<organism evidence="5 6">
    <name type="scientific">Winkia neuii</name>
    <dbReference type="NCBI Taxonomy" id="33007"/>
    <lineage>
        <taxon>Bacteria</taxon>
        <taxon>Bacillati</taxon>
        <taxon>Actinomycetota</taxon>
        <taxon>Actinomycetes</taxon>
        <taxon>Actinomycetales</taxon>
        <taxon>Actinomycetaceae</taxon>
        <taxon>Winkia</taxon>
    </lineage>
</organism>
<dbReference type="InterPro" id="IPR003439">
    <property type="entry name" value="ABC_transporter-like_ATP-bd"/>
</dbReference>
<dbReference type="InterPro" id="IPR027417">
    <property type="entry name" value="P-loop_NTPase"/>
</dbReference>
<dbReference type="Gene3D" id="3.40.50.300">
    <property type="entry name" value="P-loop containing nucleotide triphosphate hydrolases"/>
    <property type="match status" value="1"/>
</dbReference>
<keyword evidence="6" id="KW-1185">Reference proteome</keyword>
<dbReference type="Pfam" id="PF00005">
    <property type="entry name" value="ABC_tran"/>
    <property type="match status" value="1"/>
</dbReference>
<dbReference type="InterPro" id="IPR017871">
    <property type="entry name" value="ABC_transporter-like_CS"/>
</dbReference>
<keyword evidence="2" id="KW-0547">Nucleotide-binding</keyword>
<keyword evidence="1" id="KW-0813">Transport</keyword>
<dbReference type="Proteomes" id="UP000235122">
    <property type="component" value="Unassembled WGS sequence"/>
</dbReference>
<dbReference type="PANTHER" id="PTHR42734">
    <property type="entry name" value="METAL TRANSPORT SYSTEM ATP-BINDING PROTEIN TM_0124-RELATED"/>
    <property type="match status" value="1"/>
</dbReference>
<dbReference type="PROSITE" id="PS50893">
    <property type="entry name" value="ABC_TRANSPORTER_2"/>
    <property type="match status" value="1"/>
</dbReference>
<accession>A0A2I1IKA8</accession>
<feature type="domain" description="ABC transporter" evidence="4">
    <location>
        <begin position="4"/>
        <end position="228"/>
    </location>
</feature>